<evidence type="ECO:0000256" key="6">
    <source>
        <dbReference type="ARBA" id="ARBA00023239"/>
    </source>
</evidence>
<comment type="catalytic activity">
    <reaction evidence="1">
        <text>2-dehydro-3-deoxy-6-phospho-D-gluconate = D-glyceraldehyde 3-phosphate + pyruvate</text>
        <dbReference type="Rhea" id="RHEA:17089"/>
        <dbReference type="ChEBI" id="CHEBI:15361"/>
        <dbReference type="ChEBI" id="CHEBI:57569"/>
        <dbReference type="ChEBI" id="CHEBI:59776"/>
        <dbReference type="EC" id="4.1.2.14"/>
    </reaction>
</comment>
<dbReference type="OrthoDB" id="9802667at2"/>
<organism evidence="10 11">
    <name type="scientific">Butyrivibrio proteoclasticus</name>
    <dbReference type="NCBI Taxonomy" id="43305"/>
    <lineage>
        <taxon>Bacteria</taxon>
        <taxon>Bacillati</taxon>
        <taxon>Bacillota</taxon>
        <taxon>Clostridia</taxon>
        <taxon>Lachnospirales</taxon>
        <taxon>Lachnospiraceae</taxon>
        <taxon>Butyrivibrio</taxon>
    </lineage>
</organism>
<dbReference type="CDD" id="cd00452">
    <property type="entry name" value="KDPG_aldolase"/>
    <property type="match status" value="1"/>
</dbReference>
<dbReference type="NCBIfam" id="TIGR01182">
    <property type="entry name" value="eda"/>
    <property type="match status" value="1"/>
</dbReference>
<dbReference type="InterPro" id="IPR000887">
    <property type="entry name" value="Aldlse_KDPG_KHG"/>
</dbReference>
<dbReference type="GO" id="GO:0008675">
    <property type="term" value="F:2-dehydro-3-deoxy-phosphogluconate aldolase activity"/>
    <property type="evidence" value="ECO:0007669"/>
    <property type="project" value="UniProtKB-EC"/>
</dbReference>
<evidence type="ECO:0000256" key="1">
    <source>
        <dbReference type="ARBA" id="ARBA00000654"/>
    </source>
</evidence>
<evidence type="ECO:0000256" key="5">
    <source>
        <dbReference type="ARBA" id="ARBA00013063"/>
    </source>
</evidence>
<dbReference type="PROSITE" id="PS51819">
    <property type="entry name" value="VOC"/>
    <property type="match status" value="1"/>
</dbReference>
<name>A0A1I5TGV3_9FIRM</name>
<dbReference type="InterPro" id="IPR029068">
    <property type="entry name" value="Glyas_Bleomycin-R_OHBP_Dase"/>
</dbReference>
<sequence length="321" mass="34250">MDKICEELYRIGIVPVIAIDDAKDAEPLAEALIKGGLPAAEVTFRTAAAEEAIRIISQKFPEMIVGAGTVLNAEQADRAKAAGAKFIVSPGFNRSNIEYIQSIGVPVVPGTATPGEVEQAIELGLDCVKFFPAEQNGGIAKIKAMAAPYTKMHFMPTGGVNKNNLNDYLSFNKVFCCGGSWMVKKDLISAGKFDEIEAMTREAVNAMLGFKLKHIGINQDSAEAAEAVADKFDALFGLTKKVGNSSVFAGSAVEVMKSKGRGTCGHIAIGCNNIDRAVYHLSKQGVKFDESSFSYDADNHLKVAYLADDFGGFAVHLGKND</sequence>
<evidence type="ECO:0000313" key="11">
    <source>
        <dbReference type="Proteomes" id="UP000182624"/>
    </source>
</evidence>
<comment type="pathway">
    <text evidence="2">Carbohydrate acid metabolism; 2-dehydro-3-deoxy-D-gluconate degradation; D-glyceraldehyde 3-phosphate and pyruvate from 2-dehydro-3-deoxy-D-gluconate: step 2/2.</text>
</comment>
<evidence type="ECO:0000256" key="4">
    <source>
        <dbReference type="ARBA" id="ARBA00011233"/>
    </source>
</evidence>
<evidence type="ECO:0000256" key="3">
    <source>
        <dbReference type="ARBA" id="ARBA00006906"/>
    </source>
</evidence>
<dbReference type="Pfam" id="PF01081">
    <property type="entry name" value="Aldolase"/>
    <property type="match status" value="1"/>
</dbReference>
<dbReference type="SUPFAM" id="SSF54593">
    <property type="entry name" value="Glyoxalase/Bleomycin resistance protein/Dihydroxybiphenyl dioxygenase"/>
    <property type="match status" value="1"/>
</dbReference>
<keyword evidence="8" id="KW-0119">Carbohydrate metabolism</keyword>
<dbReference type="Gene3D" id="3.20.20.70">
    <property type="entry name" value="Aldolase class I"/>
    <property type="match status" value="1"/>
</dbReference>
<dbReference type="EMBL" id="FOXO01000009">
    <property type="protein sequence ID" value="SFP82081.1"/>
    <property type="molecule type" value="Genomic_DNA"/>
</dbReference>
<dbReference type="SUPFAM" id="SSF51569">
    <property type="entry name" value="Aldolase"/>
    <property type="match status" value="1"/>
</dbReference>
<evidence type="ECO:0000256" key="7">
    <source>
        <dbReference type="ARBA" id="ARBA00023270"/>
    </source>
</evidence>
<dbReference type="PROSITE" id="PS00159">
    <property type="entry name" value="ALDOLASE_KDPG_KHG_1"/>
    <property type="match status" value="1"/>
</dbReference>
<evidence type="ECO:0000256" key="2">
    <source>
        <dbReference type="ARBA" id="ARBA00004736"/>
    </source>
</evidence>
<evidence type="ECO:0000313" key="10">
    <source>
        <dbReference type="EMBL" id="SFP82081.1"/>
    </source>
</evidence>
<dbReference type="InterPro" id="IPR031337">
    <property type="entry name" value="KDPG/KHG_AS_1"/>
</dbReference>
<accession>A0A1I5TGV3</accession>
<reference evidence="11" key="1">
    <citation type="submission" date="2016-10" db="EMBL/GenBank/DDBJ databases">
        <authorList>
            <person name="Varghese N."/>
            <person name="Submissions S."/>
        </authorList>
    </citation>
    <scope>NUCLEOTIDE SEQUENCE [LARGE SCALE GENOMIC DNA]</scope>
    <source>
        <strain evidence="11">P18</strain>
    </source>
</reference>
<dbReference type="Proteomes" id="UP000182624">
    <property type="component" value="Unassembled WGS sequence"/>
</dbReference>
<evidence type="ECO:0000256" key="8">
    <source>
        <dbReference type="ARBA" id="ARBA00023277"/>
    </source>
</evidence>
<dbReference type="AlphaFoldDB" id="A0A1I5TGV3"/>
<comment type="similarity">
    <text evidence="3">Belongs to the KHG/KDPG aldolase family.</text>
</comment>
<evidence type="ECO:0000259" key="9">
    <source>
        <dbReference type="PROSITE" id="PS51819"/>
    </source>
</evidence>
<gene>
    <name evidence="10" type="ORF">SAMN04487928_10919</name>
</gene>
<keyword evidence="6" id="KW-0456">Lyase</keyword>
<keyword evidence="7" id="KW-0704">Schiff base</keyword>
<dbReference type="RefSeq" id="WP_074886501.1">
    <property type="nucleotide sequence ID" value="NZ_FOXO01000009.1"/>
</dbReference>
<dbReference type="EC" id="4.1.2.14" evidence="5"/>
<proteinExistence type="inferred from homology"/>
<dbReference type="PANTHER" id="PTHR30246:SF1">
    <property type="entry name" value="2-DEHYDRO-3-DEOXY-6-PHOSPHOGALACTONATE ALDOLASE-RELATED"/>
    <property type="match status" value="1"/>
</dbReference>
<dbReference type="InterPro" id="IPR031338">
    <property type="entry name" value="KDPG/KHG_AS_2"/>
</dbReference>
<dbReference type="NCBIfam" id="NF004325">
    <property type="entry name" value="PRK05718.1"/>
    <property type="match status" value="1"/>
</dbReference>
<dbReference type="PANTHER" id="PTHR30246">
    <property type="entry name" value="2-KETO-3-DEOXY-6-PHOSPHOGLUCONATE ALDOLASE"/>
    <property type="match status" value="1"/>
</dbReference>
<keyword evidence="11" id="KW-1185">Reference proteome</keyword>
<feature type="domain" description="VOC" evidence="9">
    <location>
        <begin position="211"/>
        <end position="320"/>
    </location>
</feature>
<comment type="subunit">
    <text evidence="4">Homotrimer.</text>
</comment>
<dbReference type="InterPro" id="IPR037523">
    <property type="entry name" value="VOC_core"/>
</dbReference>
<protein>
    <recommendedName>
        <fullName evidence="5">2-dehydro-3-deoxy-phosphogluconate aldolase</fullName>
        <ecNumber evidence="5">4.1.2.14</ecNumber>
    </recommendedName>
</protein>
<dbReference type="InterPro" id="IPR013785">
    <property type="entry name" value="Aldolase_TIM"/>
</dbReference>
<dbReference type="PROSITE" id="PS00160">
    <property type="entry name" value="ALDOLASE_KDPG_KHG_2"/>
    <property type="match status" value="1"/>
</dbReference>